<sequence>MPKVSDEDLLAFYQMRLTPQFPFVIIPRGTKADQLKADRPFLFAAIKMAASLYDVRSIRGQMYQLVDRVTKELLISSTRSLDLLQAILVMLAWFHNHCVMHGQLSSLIHLAQALVADMCLNQEPVVQERTSVMVLAPLVPPPRNADDKRAVLGVWFLTSYLHTSLQKLLPMKFSKYLKKCLRELEEAPEAAFDQLLVHLVKIQHLTEQVHNFLSNEDEDEDVLSAYRTPTLAGQSAFEQELRRLQQSLPSTLKDNKLLKVHYASAVLRIYQPPPVELPLLQNLADSFATISNGRFSTLDVFYRARAALQGFFDTFLSLPTEFYTLMPIYTMLHILSGVTMLARWAKVMGPGRTRSSRAPPDILTPQKVIWDPSARRPNPATLFGAGFPAPPSFEERSTTCATSKSPAGERTAAPTCTDSPSASSGLPSPAAPANATNPVAVRCRQVPPLITDPAQIPACHIRETSDPNIPRAVATLKAKLHSQPGLNLDIVGLLTTLAQRCEEAHNELERYNGGVWQNDIWCVCAKKVLIARAKLEKFSEIMAAGGVSEMLQKCSNNESGHDVQAGDGAAPPPPPPPPPTTTTTTNASRGPKAPVVDTCGAPEPVVEEAAQSAVEHQAMYDEAMMNDFWMDNAFDSLDPNLWPIDDGDWGLSLPPEATQDPGYLFS</sequence>
<feature type="region of interest" description="Disordered" evidence="6">
    <location>
        <begin position="350"/>
        <end position="434"/>
    </location>
</feature>
<organism evidence="7 8">
    <name type="scientific">Cryphonectria parasitica (strain ATCC 38755 / EP155)</name>
    <dbReference type="NCBI Taxonomy" id="660469"/>
    <lineage>
        <taxon>Eukaryota</taxon>
        <taxon>Fungi</taxon>
        <taxon>Dikarya</taxon>
        <taxon>Ascomycota</taxon>
        <taxon>Pezizomycotina</taxon>
        <taxon>Sordariomycetes</taxon>
        <taxon>Sordariomycetidae</taxon>
        <taxon>Diaporthales</taxon>
        <taxon>Cryphonectriaceae</taxon>
        <taxon>Cryphonectria-Endothia species complex</taxon>
        <taxon>Cryphonectria</taxon>
    </lineage>
</organism>
<keyword evidence="2" id="KW-0805">Transcription regulation</keyword>
<evidence type="ECO:0000256" key="6">
    <source>
        <dbReference type="SAM" id="MobiDB-lite"/>
    </source>
</evidence>
<evidence type="ECO:0000256" key="3">
    <source>
        <dbReference type="ARBA" id="ARBA00023125"/>
    </source>
</evidence>
<evidence type="ECO:0000313" key="8">
    <source>
        <dbReference type="Proteomes" id="UP000803844"/>
    </source>
</evidence>
<accession>A0A9P4XWS5</accession>
<comment type="caution">
    <text evidence="7">The sequence shown here is derived from an EMBL/GenBank/DDBJ whole genome shotgun (WGS) entry which is preliminary data.</text>
</comment>
<comment type="subcellular location">
    <subcellularLocation>
        <location evidence="1">Nucleus</location>
    </subcellularLocation>
</comment>
<dbReference type="PANTHER" id="PTHR31845:SF10">
    <property type="entry name" value="ZN(II)2CYS6 TRANSCRIPTION FACTOR (EUROFUNG)"/>
    <property type="match status" value="1"/>
</dbReference>
<dbReference type="RefSeq" id="XP_040773260.1">
    <property type="nucleotide sequence ID" value="XM_040925536.1"/>
</dbReference>
<name>A0A9P4XWS5_CRYP1</name>
<reference evidence="7" key="1">
    <citation type="journal article" date="2020" name="Phytopathology">
        <title>Genome sequence of the chestnut blight fungus Cryphonectria parasitica EP155: A fundamental resource for an archetypical invasive plant pathogen.</title>
        <authorList>
            <person name="Crouch J.A."/>
            <person name="Dawe A."/>
            <person name="Aerts A."/>
            <person name="Barry K."/>
            <person name="Churchill A.C.L."/>
            <person name="Grimwood J."/>
            <person name="Hillman B."/>
            <person name="Milgroom M.G."/>
            <person name="Pangilinan J."/>
            <person name="Smith M."/>
            <person name="Salamov A."/>
            <person name="Schmutz J."/>
            <person name="Yadav J."/>
            <person name="Grigoriev I.V."/>
            <person name="Nuss D."/>
        </authorList>
    </citation>
    <scope>NUCLEOTIDE SEQUENCE</scope>
    <source>
        <strain evidence="7">EP155</strain>
    </source>
</reference>
<evidence type="ECO:0000256" key="5">
    <source>
        <dbReference type="ARBA" id="ARBA00023242"/>
    </source>
</evidence>
<feature type="region of interest" description="Disordered" evidence="6">
    <location>
        <begin position="557"/>
        <end position="596"/>
    </location>
</feature>
<dbReference type="GO" id="GO:0000976">
    <property type="term" value="F:transcription cis-regulatory region binding"/>
    <property type="evidence" value="ECO:0007669"/>
    <property type="project" value="TreeGrafter"/>
</dbReference>
<dbReference type="EMBL" id="MU032350">
    <property type="protein sequence ID" value="KAF3762281.1"/>
    <property type="molecule type" value="Genomic_DNA"/>
</dbReference>
<evidence type="ECO:0000256" key="4">
    <source>
        <dbReference type="ARBA" id="ARBA00023163"/>
    </source>
</evidence>
<dbReference type="GO" id="GO:0005634">
    <property type="term" value="C:nucleus"/>
    <property type="evidence" value="ECO:0007669"/>
    <property type="project" value="UniProtKB-SubCell"/>
</dbReference>
<evidence type="ECO:0000256" key="1">
    <source>
        <dbReference type="ARBA" id="ARBA00004123"/>
    </source>
</evidence>
<keyword evidence="8" id="KW-1185">Reference proteome</keyword>
<gene>
    <name evidence="7" type="ORF">M406DRAFT_72297</name>
</gene>
<proteinExistence type="predicted"/>
<evidence type="ECO:0000256" key="2">
    <source>
        <dbReference type="ARBA" id="ARBA00023015"/>
    </source>
</evidence>
<dbReference type="GO" id="GO:0000981">
    <property type="term" value="F:DNA-binding transcription factor activity, RNA polymerase II-specific"/>
    <property type="evidence" value="ECO:0007669"/>
    <property type="project" value="TreeGrafter"/>
</dbReference>
<dbReference type="PANTHER" id="PTHR31845">
    <property type="entry name" value="FINGER DOMAIN PROTEIN, PUTATIVE-RELATED"/>
    <property type="match status" value="1"/>
</dbReference>
<feature type="compositionally biased region" description="Low complexity" evidence="6">
    <location>
        <begin position="419"/>
        <end position="434"/>
    </location>
</feature>
<dbReference type="OrthoDB" id="5226580at2759"/>
<protein>
    <recommendedName>
        <fullName evidence="9">Transcription factor domain-containing protein</fullName>
    </recommendedName>
</protein>
<dbReference type="GeneID" id="63842665"/>
<feature type="compositionally biased region" description="Pro residues" evidence="6">
    <location>
        <begin position="570"/>
        <end position="580"/>
    </location>
</feature>
<keyword evidence="5" id="KW-0539">Nucleus</keyword>
<dbReference type="Proteomes" id="UP000803844">
    <property type="component" value="Unassembled WGS sequence"/>
</dbReference>
<evidence type="ECO:0008006" key="9">
    <source>
        <dbReference type="Google" id="ProtNLM"/>
    </source>
</evidence>
<evidence type="ECO:0000313" key="7">
    <source>
        <dbReference type="EMBL" id="KAF3762281.1"/>
    </source>
</evidence>
<keyword evidence="3" id="KW-0238">DNA-binding</keyword>
<dbReference type="InterPro" id="IPR051089">
    <property type="entry name" value="prtT"/>
</dbReference>
<dbReference type="AlphaFoldDB" id="A0A9P4XWS5"/>
<keyword evidence="4" id="KW-0804">Transcription</keyword>